<gene>
    <name evidence="10" type="ORF">LJD61_11505</name>
</gene>
<dbReference type="InterPro" id="IPR027417">
    <property type="entry name" value="P-loop_NTPase"/>
</dbReference>
<keyword evidence="6 7" id="KW-0472">Membrane</keyword>
<evidence type="ECO:0000259" key="9">
    <source>
        <dbReference type="PROSITE" id="PS50929"/>
    </source>
</evidence>
<accession>A0ABT1NFY1</accession>
<keyword evidence="2 7" id="KW-0812">Transmembrane</keyword>
<keyword evidence="11" id="KW-1185">Reference proteome</keyword>
<dbReference type="InterPro" id="IPR036640">
    <property type="entry name" value="ABC1_TM_sf"/>
</dbReference>
<evidence type="ECO:0000313" key="11">
    <source>
        <dbReference type="Proteomes" id="UP001651880"/>
    </source>
</evidence>
<evidence type="ECO:0000256" key="1">
    <source>
        <dbReference type="ARBA" id="ARBA00004651"/>
    </source>
</evidence>
<dbReference type="Gene3D" id="1.20.1560.10">
    <property type="entry name" value="ABC transporter type 1, transmembrane domain"/>
    <property type="match status" value="1"/>
</dbReference>
<comment type="caution">
    <text evidence="10">The sequence shown here is derived from an EMBL/GenBank/DDBJ whole genome shotgun (WGS) entry which is preliminary data.</text>
</comment>
<dbReference type="CDD" id="cd03254">
    <property type="entry name" value="ABCC_Glucan_exporter_like"/>
    <property type="match status" value="1"/>
</dbReference>
<evidence type="ECO:0000256" key="7">
    <source>
        <dbReference type="SAM" id="Phobius"/>
    </source>
</evidence>
<evidence type="ECO:0000256" key="4">
    <source>
        <dbReference type="ARBA" id="ARBA00022840"/>
    </source>
</evidence>
<dbReference type="InterPro" id="IPR017871">
    <property type="entry name" value="ABC_transporter-like_CS"/>
</dbReference>
<organism evidence="10 11">
    <name type="scientific">Lutispora saccharofermentans</name>
    <dbReference type="NCBI Taxonomy" id="3024236"/>
    <lineage>
        <taxon>Bacteria</taxon>
        <taxon>Bacillati</taxon>
        <taxon>Bacillota</taxon>
        <taxon>Clostridia</taxon>
        <taxon>Lutisporales</taxon>
        <taxon>Lutisporaceae</taxon>
        <taxon>Lutispora</taxon>
    </lineage>
</organism>
<evidence type="ECO:0000256" key="5">
    <source>
        <dbReference type="ARBA" id="ARBA00022989"/>
    </source>
</evidence>
<dbReference type="SMART" id="SM00382">
    <property type="entry name" value="AAA"/>
    <property type="match status" value="1"/>
</dbReference>
<comment type="subcellular location">
    <subcellularLocation>
        <location evidence="1">Cell membrane</location>
        <topology evidence="1">Multi-pass membrane protein</topology>
    </subcellularLocation>
</comment>
<dbReference type="PROSITE" id="PS00211">
    <property type="entry name" value="ABC_TRANSPORTER_1"/>
    <property type="match status" value="1"/>
</dbReference>
<evidence type="ECO:0000256" key="6">
    <source>
        <dbReference type="ARBA" id="ARBA00023136"/>
    </source>
</evidence>
<feature type="domain" description="ABC transmembrane type-1" evidence="9">
    <location>
        <begin position="35"/>
        <end position="316"/>
    </location>
</feature>
<protein>
    <submittedName>
        <fullName evidence="10">ABC transporter ATP-binding protein/permease</fullName>
    </submittedName>
</protein>
<dbReference type="Pfam" id="PF00005">
    <property type="entry name" value="ABC_tran"/>
    <property type="match status" value="1"/>
</dbReference>
<dbReference type="SUPFAM" id="SSF90123">
    <property type="entry name" value="ABC transporter transmembrane region"/>
    <property type="match status" value="1"/>
</dbReference>
<dbReference type="InterPro" id="IPR011527">
    <property type="entry name" value="ABC1_TM_dom"/>
</dbReference>
<dbReference type="PANTHER" id="PTHR43394:SF1">
    <property type="entry name" value="ATP-BINDING CASSETTE SUB-FAMILY B MEMBER 10, MITOCHONDRIAL"/>
    <property type="match status" value="1"/>
</dbReference>
<feature type="transmembrane region" description="Helical" evidence="7">
    <location>
        <begin position="251"/>
        <end position="275"/>
    </location>
</feature>
<evidence type="ECO:0000313" key="10">
    <source>
        <dbReference type="EMBL" id="MCQ1530170.1"/>
    </source>
</evidence>
<dbReference type="EMBL" id="JAJEKE010000009">
    <property type="protein sequence ID" value="MCQ1530170.1"/>
    <property type="molecule type" value="Genomic_DNA"/>
</dbReference>
<dbReference type="Gene3D" id="3.40.50.300">
    <property type="entry name" value="P-loop containing nucleotide triphosphate hydrolases"/>
    <property type="match status" value="1"/>
</dbReference>
<dbReference type="RefSeq" id="WP_255227686.1">
    <property type="nucleotide sequence ID" value="NZ_JAJEKE010000009.1"/>
</dbReference>
<evidence type="ECO:0000259" key="8">
    <source>
        <dbReference type="PROSITE" id="PS50893"/>
    </source>
</evidence>
<dbReference type="GO" id="GO:0005524">
    <property type="term" value="F:ATP binding"/>
    <property type="evidence" value="ECO:0007669"/>
    <property type="project" value="UniProtKB-KW"/>
</dbReference>
<dbReference type="SUPFAM" id="SSF52540">
    <property type="entry name" value="P-loop containing nucleoside triphosphate hydrolases"/>
    <property type="match status" value="1"/>
</dbReference>
<dbReference type="Pfam" id="PF00664">
    <property type="entry name" value="ABC_membrane"/>
    <property type="match status" value="1"/>
</dbReference>
<name>A0ABT1NFY1_9FIRM</name>
<keyword evidence="3" id="KW-0547">Nucleotide-binding</keyword>
<proteinExistence type="predicted"/>
<dbReference type="PANTHER" id="PTHR43394">
    <property type="entry name" value="ATP-DEPENDENT PERMEASE MDL1, MITOCHONDRIAL"/>
    <property type="match status" value="1"/>
</dbReference>
<feature type="transmembrane region" description="Helical" evidence="7">
    <location>
        <begin position="145"/>
        <end position="167"/>
    </location>
</feature>
<dbReference type="PROSITE" id="PS50929">
    <property type="entry name" value="ABC_TM1F"/>
    <property type="match status" value="1"/>
</dbReference>
<feature type="transmembrane region" description="Helical" evidence="7">
    <location>
        <begin position="173"/>
        <end position="193"/>
    </location>
</feature>
<dbReference type="InterPro" id="IPR039421">
    <property type="entry name" value="Type_1_exporter"/>
</dbReference>
<evidence type="ECO:0000256" key="3">
    <source>
        <dbReference type="ARBA" id="ARBA00022741"/>
    </source>
</evidence>
<dbReference type="PROSITE" id="PS50893">
    <property type="entry name" value="ABC_TRANSPORTER_2"/>
    <property type="match status" value="1"/>
</dbReference>
<reference evidence="10 11" key="1">
    <citation type="submission" date="2021-10" db="EMBL/GenBank/DDBJ databases">
        <title>Lutispora strain m25 sp. nov., a thermophilic, non-spore-forming bacterium isolated from a lab-scale methanogenic bioreactor digesting anaerobic sludge.</title>
        <authorList>
            <person name="El Houari A."/>
            <person name="Mcdonald J."/>
        </authorList>
    </citation>
    <scope>NUCLEOTIDE SEQUENCE [LARGE SCALE GENOMIC DNA]</scope>
    <source>
        <strain evidence="11">m25</strain>
    </source>
</reference>
<feature type="transmembrane region" description="Helical" evidence="7">
    <location>
        <begin position="29"/>
        <end position="53"/>
    </location>
</feature>
<evidence type="ECO:0000256" key="2">
    <source>
        <dbReference type="ARBA" id="ARBA00022692"/>
    </source>
</evidence>
<sequence length="588" mass="66974">MNNFHEEEALGKAFDARLMKRLLKYAKPFAGLISICFVLLLLITLTDLARPYLMKVAIDDYIAAGNKAGLEKISLLFLAVITGGFVFNYIQVYLLNYTGQKIIYNMRQELFSHLLRLSLSFYDRNPVGRLVTRVSNDMENLNEMYTAVLVNLFKDIFTLIGIVIVMLRMNAKVALVSFIAIPLIFLSAAIFRVESRKAYRLVRVKLAKINSTLSENISGMKIIQIFNRENYKYDEFVGINDEHRKASMRELFVFAVFRPSMDLIYSLSLALLIWYGGGKVLQGEVPFGVLFAFVNYIDQFFKPINDLTEKFNILQSAMASAERIFLLLDQEETIKNSSDPLPLDKVTGKIEFKNVWFAYEGENWVLKDVSFTINPGETAAFVGATGAGKTSIISLITRLYDVQKGEILIDGKNIKEIDKYELRSQIGVVLQDVFLFTGDIKGNIRLNNEDITDEKVKEVASFVNAGTFIDKLPRKYEETVMERGATLSSGQRQLLAFARALAFNPSVLVLDEATSNIDTETEMLIQDAIKKLIKDRTNIIIAHRLSTIQHADKIIVMHKGRLREMGKHQELLDKKGMYYDLYLLQYKE</sequence>
<keyword evidence="5 7" id="KW-1133">Transmembrane helix</keyword>
<dbReference type="CDD" id="cd18544">
    <property type="entry name" value="ABC_6TM_TmrA_like"/>
    <property type="match status" value="1"/>
</dbReference>
<feature type="transmembrane region" description="Helical" evidence="7">
    <location>
        <begin position="73"/>
        <end position="97"/>
    </location>
</feature>
<keyword evidence="4 10" id="KW-0067">ATP-binding</keyword>
<dbReference type="InterPro" id="IPR003439">
    <property type="entry name" value="ABC_transporter-like_ATP-bd"/>
</dbReference>
<dbReference type="InterPro" id="IPR003593">
    <property type="entry name" value="AAA+_ATPase"/>
</dbReference>
<feature type="domain" description="ABC transporter" evidence="8">
    <location>
        <begin position="350"/>
        <end position="584"/>
    </location>
</feature>
<dbReference type="Proteomes" id="UP001651880">
    <property type="component" value="Unassembled WGS sequence"/>
</dbReference>